<accession>A0AAN8XRD0</accession>
<proteinExistence type="predicted"/>
<comment type="caution">
    <text evidence="2">The sequence shown here is derived from an EMBL/GenBank/DDBJ whole genome shotgun (WGS) entry which is preliminary data.</text>
</comment>
<keyword evidence="1" id="KW-1133">Transmembrane helix</keyword>
<organism evidence="2 3">
    <name type="scientific">Polyplax serrata</name>
    <name type="common">Common mouse louse</name>
    <dbReference type="NCBI Taxonomy" id="468196"/>
    <lineage>
        <taxon>Eukaryota</taxon>
        <taxon>Metazoa</taxon>
        <taxon>Ecdysozoa</taxon>
        <taxon>Arthropoda</taxon>
        <taxon>Hexapoda</taxon>
        <taxon>Insecta</taxon>
        <taxon>Pterygota</taxon>
        <taxon>Neoptera</taxon>
        <taxon>Paraneoptera</taxon>
        <taxon>Psocodea</taxon>
        <taxon>Troctomorpha</taxon>
        <taxon>Phthiraptera</taxon>
        <taxon>Anoplura</taxon>
        <taxon>Polyplacidae</taxon>
        <taxon>Polyplax</taxon>
    </lineage>
</organism>
<protein>
    <submittedName>
        <fullName evidence="2">Uncharacterized protein</fullName>
    </submittedName>
</protein>
<sequence length="137" mass="16504">MRPYRRKFHSTWRTRRTKGVIGGVTDYLKPFVYSTKAIWKLEPPFPLTAKIFITALTWFLLFLPLCYFLVPPLAALLLINYFSHRINLDRCVTRLGEFCARVCWPKKLFFPFRFLDRLTIAFFLYDYYQILKCLRSD</sequence>
<keyword evidence="1" id="KW-0472">Membrane</keyword>
<dbReference type="AlphaFoldDB" id="A0AAN8XRD0"/>
<keyword evidence="1" id="KW-0812">Transmembrane</keyword>
<dbReference type="EMBL" id="JAWJWE010000001">
    <property type="protein sequence ID" value="KAK6645505.1"/>
    <property type="molecule type" value="Genomic_DNA"/>
</dbReference>
<gene>
    <name evidence="2" type="ORF">RUM43_001782</name>
</gene>
<dbReference type="Proteomes" id="UP001372834">
    <property type="component" value="Unassembled WGS sequence"/>
</dbReference>
<reference evidence="2 3" key="1">
    <citation type="submission" date="2023-10" db="EMBL/GenBank/DDBJ databases">
        <title>Genomes of two closely related lineages of the louse Polyplax serrata with different host specificities.</title>
        <authorList>
            <person name="Martinu J."/>
            <person name="Tarabai H."/>
            <person name="Stefka J."/>
            <person name="Hypsa V."/>
        </authorList>
    </citation>
    <scope>NUCLEOTIDE SEQUENCE [LARGE SCALE GENOMIC DNA]</scope>
    <source>
        <strain evidence="2">HR10_N</strain>
    </source>
</reference>
<name>A0AAN8XRD0_POLSC</name>
<evidence type="ECO:0000313" key="3">
    <source>
        <dbReference type="Proteomes" id="UP001372834"/>
    </source>
</evidence>
<evidence type="ECO:0000256" key="1">
    <source>
        <dbReference type="SAM" id="Phobius"/>
    </source>
</evidence>
<evidence type="ECO:0000313" key="2">
    <source>
        <dbReference type="EMBL" id="KAK6645505.1"/>
    </source>
</evidence>
<feature type="transmembrane region" description="Helical" evidence="1">
    <location>
        <begin position="51"/>
        <end position="79"/>
    </location>
</feature>